<accession>A0A395I1Z9</accession>
<dbReference type="RefSeq" id="XP_025552352.1">
    <property type="nucleotide sequence ID" value="XM_025698934.1"/>
</dbReference>
<feature type="region of interest" description="Disordered" evidence="1">
    <location>
        <begin position="90"/>
        <end position="163"/>
    </location>
</feature>
<sequence>MDAAREVFPDAERRRIFLACKGIFSGPHANFRKEKTIRKCLKRHENALRSLSSNYDLDHLVILARNYLKRGLFNSNARAELEFPGLFAPSLGPEPRSVNPREEVSRTETEALERARSGYATNNPDETGEPVVRSTIAASPTPSINRVAKRKREDESDQTVTPGRSNALSFSSFFTYPTQHCILTTVQQVLEEGIFDFMKRWVPEELARNNWDCASAVELNRWTKILVDWSSRLPESARLSRNAGLDAIVPEVTELRHIAVHRRPIAAQDVSRLVFAAQKLAEVLDDEVRALQLRSLHHDIEDKIIMMKCGKDALDDSLAAARKNIQLQREALCREEEELEAKAIDNDKQNRMRTGILLEESMARIFRSDSLVTHSEIVRLSTADEKSTAGEN</sequence>
<keyword evidence="3" id="KW-1185">Reference proteome</keyword>
<evidence type="ECO:0000313" key="3">
    <source>
        <dbReference type="Proteomes" id="UP000248961"/>
    </source>
</evidence>
<reference evidence="2 3" key="1">
    <citation type="submission" date="2018-02" db="EMBL/GenBank/DDBJ databases">
        <title>The genomes of Aspergillus section Nigri reveals drivers in fungal speciation.</title>
        <authorList>
            <consortium name="DOE Joint Genome Institute"/>
            <person name="Vesth T.C."/>
            <person name="Nybo J."/>
            <person name="Theobald S."/>
            <person name="Brandl J."/>
            <person name="Frisvad J.C."/>
            <person name="Nielsen K.F."/>
            <person name="Lyhne E.K."/>
            <person name="Kogle M.E."/>
            <person name="Kuo A."/>
            <person name="Riley R."/>
            <person name="Clum A."/>
            <person name="Nolan M."/>
            <person name="Lipzen A."/>
            <person name="Salamov A."/>
            <person name="Henrissat B."/>
            <person name="Wiebenga A."/>
            <person name="De vries R.P."/>
            <person name="Grigoriev I.V."/>
            <person name="Mortensen U.H."/>
            <person name="Andersen M.R."/>
            <person name="Baker S.E."/>
        </authorList>
    </citation>
    <scope>NUCLEOTIDE SEQUENCE [LARGE SCALE GENOMIC DNA]</scope>
    <source>
        <strain evidence="2 3">CBS 101889</strain>
    </source>
</reference>
<gene>
    <name evidence="2" type="ORF">BO97DRAFT_450621</name>
</gene>
<dbReference type="VEuPathDB" id="FungiDB:BO97DRAFT_450621"/>
<dbReference type="Proteomes" id="UP000248961">
    <property type="component" value="Unassembled WGS sequence"/>
</dbReference>
<dbReference type="EMBL" id="KZ824280">
    <property type="protein sequence ID" value="RAL13198.1"/>
    <property type="molecule type" value="Genomic_DNA"/>
</dbReference>
<dbReference type="AlphaFoldDB" id="A0A395I1Z9"/>
<name>A0A395I1Z9_ASPHC</name>
<organism evidence="2 3">
    <name type="scientific">Aspergillus homomorphus (strain CBS 101889)</name>
    <dbReference type="NCBI Taxonomy" id="1450537"/>
    <lineage>
        <taxon>Eukaryota</taxon>
        <taxon>Fungi</taxon>
        <taxon>Dikarya</taxon>
        <taxon>Ascomycota</taxon>
        <taxon>Pezizomycotina</taxon>
        <taxon>Eurotiomycetes</taxon>
        <taxon>Eurotiomycetidae</taxon>
        <taxon>Eurotiales</taxon>
        <taxon>Aspergillaceae</taxon>
        <taxon>Aspergillus</taxon>
        <taxon>Aspergillus subgen. Circumdati</taxon>
    </lineage>
</organism>
<dbReference type="OrthoDB" id="5324651at2759"/>
<dbReference type="STRING" id="1450537.A0A395I1Z9"/>
<evidence type="ECO:0000256" key="1">
    <source>
        <dbReference type="SAM" id="MobiDB-lite"/>
    </source>
</evidence>
<protein>
    <recommendedName>
        <fullName evidence="4">Ubiquinol-cytochrome-c reductase cytochrome c1</fullName>
    </recommendedName>
</protein>
<dbReference type="GeneID" id="37203223"/>
<evidence type="ECO:0000313" key="2">
    <source>
        <dbReference type="EMBL" id="RAL13198.1"/>
    </source>
</evidence>
<feature type="compositionally biased region" description="Basic and acidic residues" evidence="1">
    <location>
        <begin position="99"/>
        <end position="116"/>
    </location>
</feature>
<proteinExistence type="predicted"/>
<evidence type="ECO:0008006" key="4">
    <source>
        <dbReference type="Google" id="ProtNLM"/>
    </source>
</evidence>